<dbReference type="EMBL" id="BORT01000003">
    <property type="protein sequence ID" value="GIO46290.1"/>
    <property type="molecule type" value="Genomic_DNA"/>
</dbReference>
<dbReference type="Gene3D" id="3.40.50.720">
    <property type="entry name" value="NAD(P)-binding Rossmann-like Domain"/>
    <property type="match status" value="1"/>
</dbReference>
<dbReference type="InterPro" id="IPR003776">
    <property type="entry name" value="YcaO-like_dom"/>
</dbReference>
<protein>
    <recommendedName>
        <fullName evidence="1">YcaO domain-containing protein</fullName>
    </recommendedName>
</protein>
<evidence type="ECO:0000313" key="3">
    <source>
        <dbReference type="Proteomes" id="UP000682811"/>
    </source>
</evidence>
<dbReference type="Proteomes" id="UP000682811">
    <property type="component" value="Unassembled WGS sequence"/>
</dbReference>
<name>A0A919YCI7_9BACL</name>
<accession>A0A919YCI7</accession>
<reference evidence="2 3" key="1">
    <citation type="submission" date="2021-03" db="EMBL/GenBank/DDBJ databases">
        <title>Antimicrobial resistance genes in bacteria isolated from Japanese honey, and their potential for conferring macrolide and lincosamide resistance in the American foulbrood pathogen Paenibacillus larvae.</title>
        <authorList>
            <person name="Okamoto M."/>
            <person name="Kumagai M."/>
            <person name="Kanamori H."/>
            <person name="Takamatsu D."/>
        </authorList>
    </citation>
    <scope>NUCLEOTIDE SEQUENCE [LARGE SCALE GENOMIC DNA]</scope>
    <source>
        <strain evidence="2 3">J34TS1</strain>
    </source>
</reference>
<dbReference type="AlphaFoldDB" id="A0A919YCI7"/>
<dbReference type="InterPro" id="IPR027624">
    <property type="entry name" value="TOMM_cyclo_SagD"/>
</dbReference>
<dbReference type="Gene3D" id="3.30.40.250">
    <property type="match status" value="1"/>
</dbReference>
<keyword evidence="3" id="KW-1185">Reference proteome</keyword>
<dbReference type="NCBIfam" id="TIGR03604">
    <property type="entry name" value="TOMM_cyclo_SagD"/>
    <property type="match status" value="1"/>
</dbReference>
<evidence type="ECO:0000259" key="1">
    <source>
        <dbReference type="PROSITE" id="PS51664"/>
    </source>
</evidence>
<dbReference type="RefSeq" id="WP_212977331.1">
    <property type="nucleotide sequence ID" value="NZ_AP025343.1"/>
</dbReference>
<sequence>MKEVALYNNDSEFLRNVIKGLGAAGIPYRLVDSYDESLQLLYVLADNLQNGELMKICAFRCQVFAFRVVMDTLVVGPFRKSNRDSCPGCLEMRLKQPHYETILSVTSGMTLPYMLDDRYLSFVVDFIKLYDQVPVLLDRYVNRCEHVNFAAYRITNYHVMQDEFCPVCGQFIEDEQSFDGRLQSIFKRQAKEYRQNPELDITSLKEAFIDPNTGIFRRQFRELRSKYVESSGVEMKVSPTYTEAGYGRNYSRTSAAKLGFLEGIERYCGIFDRRARSTLYQSYAELGDRAINPVVFGLHGHEEMNHPHFDLKVYNEYLPIYWKYAYSCKEQRKMLVPEQLVFFGDAFYRRDGNRFAYDSSNGMALGGSYEEAVLYGLLELIERDHFLCAWYNRLELQEIDVNGNLSPELERLLFYARLEGIEVHFYDISMELGIPSVWALAYNKNPQAQMKSYNAAAAHLVPEKAVESAALEVLTSLPIYEYLLATDERVRQRVAWLEGNPEGVTEFEDHVLFYASASNAENLAFVLREHEAVPFHEIYRRLSLKGKFANPDLKEDVEELIQQVLRFYMDVLIVNVTPPHIEQSGLCAVKVIVPGMLPMTFGNQHKRIIPDRLLRERKRRGLSEKFTVNAAPHPFP</sequence>
<comment type="caution">
    <text evidence="2">The sequence shown here is derived from an EMBL/GenBank/DDBJ whole genome shotgun (WGS) entry which is preliminary data.</text>
</comment>
<proteinExistence type="predicted"/>
<evidence type="ECO:0000313" key="2">
    <source>
        <dbReference type="EMBL" id="GIO46290.1"/>
    </source>
</evidence>
<dbReference type="PANTHER" id="PTHR37809:SF1">
    <property type="entry name" value="RIBOSOMAL PROTEIN S12 METHYLTHIOTRANSFERASE ACCESSORY FACTOR YCAO"/>
    <property type="match status" value="1"/>
</dbReference>
<dbReference type="PANTHER" id="PTHR37809">
    <property type="entry name" value="RIBOSOMAL PROTEIN S12 METHYLTHIOTRANSFERASE ACCESSORY FACTOR YCAO"/>
    <property type="match status" value="1"/>
</dbReference>
<dbReference type="Gene3D" id="3.30.1330.230">
    <property type="match status" value="1"/>
</dbReference>
<dbReference type="Gene3D" id="3.30.160.660">
    <property type="match status" value="1"/>
</dbReference>
<organism evidence="2 3">
    <name type="scientific">Paenibacillus azoreducens</name>
    <dbReference type="NCBI Taxonomy" id="116718"/>
    <lineage>
        <taxon>Bacteria</taxon>
        <taxon>Bacillati</taxon>
        <taxon>Bacillota</taxon>
        <taxon>Bacilli</taxon>
        <taxon>Bacillales</taxon>
        <taxon>Paenibacillaceae</taxon>
        <taxon>Paenibacillus</taxon>
    </lineage>
</organism>
<dbReference type="Pfam" id="PF02624">
    <property type="entry name" value="YcaO"/>
    <property type="match status" value="1"/>
</dbReference>
<dbReference type="PROSITE" id="PS51664">
    <property type="entry name" value="YCAO"/>
    <property type="match status" value="1"/>
</dbReference>
<gene>
    <name evidence="2" type="ORF">J34TS1_10550</name>
</gene>
<feature type="domain" description="YcaO" evidence="1">
    <location>
        <begin position="245"/>
        <end position="636"/>
    </location>
</feature>